<dbReference type="AlphaFoldDB" id="A0A480AKU4"/>
<dbReference type="SFLD" id="SFLDS00003">
    <property type="entry name" value="Haloacid_Dehalogenase"/>
    <property type="match status" value="1"/>
</dbReference>
<evidence type="ECO:0000313" key="1">
    <source>
        <dbReference type="EMBL" id="GCL62329.1"/>
    </source>
</evidence>
<name>A0A480AKU4_9BURK</name>
<dbReference type="PANTHER" id="PTHR47438:SF1">
    <property type="entry name" value="PHOSPHATE METABOLISM PROTEIN 8-RELATED"/>
    <property type="match status" value="1"/>
</dbReference>
<dbReference type="SUPFAM" id="SSF56784">
    <property type="entry name" value="HAD-like"/>
    <property type="match status" value="1"/>
</dbReference>
<dbReference type="InterPro" id="IPR006439">
    <property type="entry name" value="HAD-SF_hydro_IA"/>
</dbReference>
<dbReference type="InterPro" id="IPR023214">
    <property type="entry name" value="HAD_sf"/>
</dbReference>
<comment type="caution">
    <text evidence="1">The sequence shown here is derived from an EMBL/GenBank/DDBJ whole genome shotgun (WGS) entry which is preliminary data.</text>
</comment>
<sequence length="231" mass="26112">MRATAGRAGTVWLFDLDNTLHDAGSFVFPALKLSMRGYIQQQLQVDAAEAQRLNLTYWHRYGATLLGLMRHHGVDAAHFLHETHRLPGLEPTVRGHRHDFSALARLPGRKFILTNAPRAYALRVLGALGIGHLFDGVFAIEDMAMFGQLRPKPDARMLRRIAVRLGVPPGRCVLVEDTLVHQQSARRVGMGTVWMQRFARRAAMPDVASPRWAMQPAYVDRRVRALRQLLR</sequence>
<dbReference type="InterPro" id="IPR036412">
    <property type="entry name" value="HAD-like_sf"/>
</dbReference>
<dbReference type="Proteomes" id="UP000301751">
    <property type="component" value="Unassembled WGS sequence"/>
</dbReference>
<protein>
    <submittedName>
        <fullName evidence="1">Pyrimidine 5'-nucleotidase</fullName>
    </submittedName>
</protein>
<dbReference type="GO" id="GO:0008252">
    <property type="term" value="F:nucleotidase activity"/>
    <property type="evidence" value="ECO:0007669"/>
    <property type="project" value="TreeGrafter"/>
</dbReference>
<dbReference type="Gene3D" id="1.10.150.450">
    <property type="match status" value="1"/>
</dbReference>
<dbReference type="EMBL" id="BJCL01000003">
    <property type="protein sequence ID" value="GCL62329.1"/>
    <property type="molecule type" value="Genomic_DNA"/>
</dbReference>
<accession>A0A480AKU4</accession>
<organism evidence="1 2">
    <name type="scientific">Pseudaquabacterium pictum</name>
    <dbReference type="NCBI Taxonomy" id="2315236"/>
    <lineage>
        <taxon>Bacteria</taxon>
        <taxon>Pseudomonadati</taxon>
        <taxon>Pseudomonadota</taxon>
        <taxon>Betaproteobacteria</taxon>
        <taxon>Burkholderiales</taxon>
        <taxon>Sphaerotilaceae</taxon>
        <taxon>Pseudaquabacterium</taxon>
    </lineage>
</organism>
<reference evidence="2" key="1">
    <citation type="submission" date="2019-03" db="EMBL/GenBank/DDBJ databases">
        <title>Aquabacterium pictum sp.nov., the first bacteriochlorophyll a-containing freshwater bacterium in the genus Aquabacterium of the class Betaproteobacteria.</title>
        <authorList>
            <person name="Hirose S."/>
            <person name="Tank M."/>
            <person name="Hara E."/>
            <person name="Tamaki H."/>
            <person name="Takaichi S."/>
            <person name="Haruta S."/>
            <person name="Hanada S."/>
        </authorList>
    </citation>
    <scope>NUCLEOTIDE SEQUENCE [LARGE SCALE GENOMIC DNA]</scope>
    <source>
        <strain evidence="2">W35</strain>
    </source>
</reference>
<dbReference type="NCBIfam" id="TIGR01993">
    <property type="entry name" value="Pyr-5-nucltdase"/>
    <property type="match status" value="1"/>
</dbReference>
<evidence type="ECO:0000313" key="2">
    <source>
        <dbReference type="Proteomes" id="UP000301751"/>
    </source>
</evidence>
<dbReference type="PANTHER" id="PTHR47438">
    <property type="entry name" value="PHOSPHATE METABOLISM PROTEIN 8-RELATED"/>
    <property type="match status" value="1"/>
</dbReference>
<dbReference type="SFLD" id="SFLDG01132">
    <property type="entry name" value="C1.5.3:_5'-Nucleotidase_Like"/>
    <property type="match status" value="1"/>
</dbReference>
<dbReference type="GO" id="GO:0009166">
    <property type="term" value="P:nucleotide catabolic process"/>
    <property type="evidence" value="ECO:0007669"/>
    <property type="project" value="TreeGrafter"/>
</dbReference>
<dbReference type="InterPro" id="IPR010237">
    <property type="entry name" value="Pyr-5-nucltdase"/>
</dbReference>
<dbReference type="Gene3D" id="3.40.50.1000">
    <property type="entry name" value="HAD superfamily/HAD-like"/>
    <property type="match status" value="1"/>
</dbReference>
<dbReference type="InterPro" id="IPR052791">
    <property type="entry name" value="SSM1_domain"/>
</dbReference>
<dbReference type="Pfam" id="PF00702">
    <property type="entry name" value="Hydrolase"/>
    <property type="match status" value="1"/>
</dbReference>
<dbReference type="SFLD" id="SFLDG01129">
    <property type="entry name" value="C1.5:_HAD__Beta-PGM__Phosphata"/>
    <property type="match status" value="1"/>
</dbReference>
<gene>
    <name evidence="1" type="ORF">AQPW35_14100</name>
</gene>
<dbReference type="RefSeq" id="WP_137732095.1">
    <property type="nucleotide sequence ID" value="NZ_BJCL01000003.1"/>
</dbReference>
<proteinExistence type="predicted"/>
<dbReference type="NCBIfam" id="TIGR01509">
    <property type="entry name" value="HAD-SF-IA-v3"/>
    <property type="match status" value="1"/>
</dbReference>
<dbReference type="GO" id="GO:0006206">
    <property type="term" value="P:pyrimidine nucleobase metabolic process"/>
    <property type="evidence" value="ECO:0007669"/>
    <property type="project" value="TreeGrafter"/>
</dbReference>
<keyword evidence="2" id="KW-1185">Reference proteome</keyword>
<dbReference type="OrthoDB" id="8558420at2"/>